<sequence length="184" mass="20314">MIKIDNKTIFIKKGNITDEISDAIVNPANGTLQHGGGAALSIVKAGGFKIQDDSNKLISKLGILSTSKAVITYAYKLPCKFIIHTVGPHMGEGNEDYKLNLAIINTLNLANIYNLKSLSIPAISSGIFGFPKKRCAHILIKNSIEFLKNKDTTLENIIMCNNDSETYNIFLEEERNFILKKEVI</sequence>
<feature type="domain" description="Macro" evidence="1">
    <location>
        <begin position="1"/>
        <end position="178"/>
    </location>
</feature>
<name>A0A386H4Q7_9CLOT</name>
<evidence type="ECO:0000313" key="2">
    <source>
        <dbReference type="EMBL" id="AYD40513.1"/>
    </source>
</evidence>
<dbReference type="Pfam" id="PF01661">
    <property type="entry name" value="Macro"/>
    <property type="match status" value="1"/>
</dbReference>
<dbReference type="SUPFAM" id="SSF52949">
    <property type="entry name" value="Macro domain-like"/>
    <property type="match status" value="1"/>
</dbReference>
<evidence type="ECO:0000313" key="3">
    <source>
        <dbReference type="Proteomes" id="UP000266301"/>
    </source>
</evidence>
<proteinExistence type="predicted"/>
<reference evidence="2 3" key="1">
    <citation type="journal article" date="2019" name="Int. J. Syst. Evol. Microbiol.">
        <title>Clostridium fermenticellae sp. nov., isolated from the mud in a fermentation cellar for the production of the Chinese liquor, baijiu.</title>
        <authorList>
            <person name="Xu P.X."/>
            <person name="Chai L.J."/>
            <person name="Qiu T."/>
            <person name="Zhang X.J."/>
            <person name="Lu Z.M."/>
            <person name="Xiao C."/>
            <person name="Wang S.T."/>
            <person name="Shen C.H."/>
            <person name="Shi J.S."/>
            <person name="Xu Z.H."/>
        </authorList>
    </citation>
    <scope>NUCLEOTIDE SEQUENCE [LARGE SCALE GENOMIC DNA]</scope>
    <source>
        <strain evidence="2 3">JN500901</strain>
    </source>
</reference>
<dbReference type="PROSITE" id="PS51154">
    <property type="entry name" value="MACRO"/>
    <property type="match status" value="1"/>
</dbReference>
<organism evidence="2 3">
    <name type="scientific">Clostridium fermenticellae</name>
    <dbReference type="NCBI Taxonomy" id="2068654"/>
    <lineage>
        <taxon>Bacteria</taxon>
        <taxon>Bacillati</taxon>
        <taxon>Bacillota</taxon>
        <taxon>Clostridia</taxon>
        <taxon>Eubacteriales</taxon>
        <taxon>Clostridiaceae</taxon>
        <taxon>Clostridium</taxon>
    </lineage>
</organism>
<accession>A0A386H4Q7</accession>
<keyword evidence="3" id="KW-1185">Reference proteome</keyword>
<dbReference type="RefSeq" id="WP_119972366.1">
    <property type="nucleotide sequence ID" value="NZ_CP032416.1"/>
</dbReference>
<protein>
    <submittedName>
        <fullName evidence="2">Macro domain-containing protein</fullName>
    </submittedName>
</protein>
<dbReference type="PANTHER" id="PTHR11106">
    <property type="entry name" value="GANGLIOSIDE INDUCED DIFFERENTIATION ASSOCIATED PROTEIN 2-RELATED"/>
    <property type="match status" value="1"/>
</dbReference>
<dbReference type="EMBL" id="CP032416">
    <property type="protein sequence ID" value="AYD40513.1"/>
    <property type="molecule type" value="Genomic_DNA"/>
</dbReference>
<dbReference type="AlphaFoldDB" id="A0A386H4Q7"/>
<dbReference type="KEGG" id="cfer:D4Z93_08230"/>
<dbReference type="PANTHER" id="PTHR11106:SF111">
    <property type="entry name" value="MACRO DOMAIN-CONTAINING PROTEIN"/>
    <property type="match status" value="1"/>
</dbReference>
<dbReference type="InterPro" id="IPR002589">
    <property type="entry name" value="Macro_dom"/>
</dbReference>
<dbReference type="Proteomes" id="UP000266301">
    <property type="component" value="Chromosome"/>
</dbReference>
<dbReference type="InterPro" id="IPR043472">
    <property type="entry name" value="Macro_dom-like"/>
</dbReference>
<dbReference type="SMART" id="SM00506">
    <property type="entry name" value="A1pp"/>
    <property type="match status" value="1"/>
</dbReference>
<evidence type="ECO:0000259" key="1">
    <source>
        <dbReference type="PROSITE" id="PS51154"/>
    </source>
</evidence>
<gene>
    <name evidence="2" type="ORF">D4Z93_08230</name>
</gene>
<dbReference type="CDD" id="cd02907">
    <property type="entry name" value="Macro_Af1521_BAL-like"/>
    <property type="match status" value="1"/>
</dbReference>
<dbReference type="Gene3D" id="3.40.220.10">
    <property type="entry name" value="Leucine Aminopeptidase, subunit E, domain 1"/>
    <property type="match status" value="1"/>
</dbReference>
<dbReference type="OrthoDB" id="6194521at2"/>